<feature type="region of interest" description="Disordered" evidence="1">
    <location>
        <begin position="239"/>
        <end position="309"/>
    </location>
</feature>
<proteinExistence type="predicted"/>
<evidence type="ECO:0000313" key="4">
    <source>
        <dbReference type="Proteomes" id="UP000585474"/>
    </source>
</evidence>
<accession>A0A7J0GJI6</accession>
<dbReference type="AlphaFoldDB" id="A0A7J0GJI6"/>
<evidence type="ECO:0000259" key="2">
    <source>
        <dbReference type="Pfam" id="PF04195"/>
    </source>
</evidence>
<dbReference type="Pfam" id="PF04195">
    <property type="entry name" value="Transposase_28"/>
    <property type="match status" value="1"/>
</dbReference>
<dbReference type="EMBL" id="BJWL01000022">
    <property type="protein sequence ID" value="GFZ10970.1"/>
    <property type="molecule type" value="Genomic_DNA"/>
</dbReference>
<sequence>MENEVNQLSSTRPKISLPQDEPSDHRGNPEIGQDSENGETILFTHPGKVAFYEAAFHVGLRLSIHPTIRRILHFYNICSAQLIPNMWQSVVCAVVVWRYYKYALSLNEFRCPYSLFKNPKPYSGWLYFKVRLGRTMTKGYISGRRSFASPEIMGHPSGRMASNSGDNTEDKPIEGAAIVAGDEGPFSLSSDSSSESDAWSGLWYCLYSSPSILPLPYIDVNFYFATMSKRPILKKLTQRVEESKDASSVARSSSDTKGITIGKKRPRDETPNITPSKKGKSIFDAKSKGTMSSPEAKKKATWKFTTPPNKEDDKALSAMAIREGTSANPVATLGPRATMLRSSATIEKLLESVIPPFDKEEVEKLDFDRVTSKFFHIIGQVVEGQIFPCQLWLQNEG</sequence>
<feature type="compositionally biased region" description="Polar residues" evidence="1">
    <location>
        <begin position="1"/>
        <end position="13"/>
    </location>
</feature>
<feature type="domain" description="Transposase (putative) gypsy type" evidence="2">
    <location>
        <begin position="52"/>
        <end position="115"/>
    </location>
</feature>
<reference evidence="3 4" key="1">
    <citation type="submission" date="2019-07" db="EMBL/GenBank/DDBJ databases">
        <title>De Novo Assembly of kiwifruit Actinidia rufa.</title>
        <authorList>
            <person name="Sugita-Konishi S."/>
            <person name="Sato K."/>
            <person name="Mori E."/>
            <person name="Abe Y."/>
            <person name="Kisaki G."/>
            <person name="Hamano K."/>
            <person name="Suezawa K."/>
            <person name="Otani M."/>
            <person name="Fukuda T."/>
            <person name="Manabe T."/>
            <person name="Gomi K."/>
            <person name="Tabuchi M."/>
            <person name="Akimitsu K."/>
            <person name="Kataoka I."/>
        </authorList>
    </citation>
    <scope>NUCLEOTIDE SEQUENCE [LARGE SCALE GENOMIC DNA]</scope>
    <source>
        <strain evidence="4">cv. Fuchu</strain>
    </source>
</reference>
<evidence type="ECO:0000313" key="3">
    <source>
        <dbReference type="EMBL" id="GFZ10970.1"/>
    </source>
</evidence>
<evidence type="ECO:0000256" key="1">
    <source>
        <dbReference type="SAM" id="MobiDB-lite"/>
    </source>
</evidence>
<organism evidence="3 4">
    <name type="scientific">Actinidia rufa</name>
    <dbReference type="NCBI Taxonomy" id="165716"/>
    <lineage>
        <taxon>Eukaryota</taxon>
        <taxon>Viridiplantae</taxon>
        <taxon>Streptophyta</taxon>
        <taxon>Embryophyta</taxon>
        <taxon>Tracheophyta</taxon>
        <taxon>Spermatophyta</taxon>
        <taxon>Magnoliopsida</taxon>
        <taxon>eudicotyledons</taxon>
        <taxon>Gunneridae</taxon>
        <taxon>Pentapetalae</taxon>
        <taxon>asterids</taxon>
        <taxon>Ericales</taxon>
        <taxon>Actinidiaceae</taxon>
        <taxon>Actinidia</taxon>
    </lineage>
</organism>
<keyword evidence="4" id="KW-1185">Reference proteome</keyword>
<protein>
    <recommendedName>
        <fullName evidence="2">Transposase (putative) gypsy type domain-containing protein</fullName>
    </recommendedName>
</protein>
<feature type="compositionally biased region" description="Low complexity" evidence="1">
    <location>
        <begin position="246"/>
        <end position="255"/>
    </location>
</feature>
<comment type="caution">
    <text evidence="3">The sequence shown here is derived from an EMBL/GenBank/DDBJ whole genome shotgun (WGS) entry which is preliminary data.</text>
</comment>
<dbReference type="Proteomes" id="UP000585474">
    <property type="component" value="Unassembled WGS sequence"/>
</dbReference>
<gene>
    <name evidence="3" type="ORF">Acr_22g0003680</name>
</gene>
<dbReference type="InterPro" id="IPR007321">
    <property type="entry name" value="Transposase_28"/>
</dbReference>
<feature type="region of interest" description="Disordered" evidence="1">
    <location>
        <begin position="1"/>
        <end position="37"/>
    </location>
</feature>
<dbReference type="OrthoDB" id="687305at2759"/>
<name>A0A7J0GJI6_9ERIC</name>